<sequence length="208" mass="20719">MAQDMPTAGRGRAPWIVFVVVAALLVGGVVWAVVGQGWPGASVAASPSPSWATPTPQPTVFETPAAGSTTEITKPPTDAEVALDQPAPPVDGATVQVVAVTAGTFAGQVPGEPSGDAITVSVRVVNNGATPIDTGAAGVNLTYGGDDRTPGIAVTDKTARVFPASVAPGAEATADFTFVAPLAAEGDVRVSVDLLASEPDIVFVGPRP</sequence>
<keyword evidence="1" id="KW-0472">Membrane</keyword>
<dbReference type="Proteomes" id="UP000075357">
    <property type="component" value="Unassembled WGS sequence"/>
</dbReference>
<protein>
    <recommendedName>
        <fullName evidence="4">DUF4352 domain-containing protein</fullName>
    </recommendedName>
</protein>
<dbReference type="EMBL" id="LRAD01000004">
    <property type="protein sequence ID" value="KXZ61863.1"/>
    <property type="molecule type" value="Genomic_DNA"/>
</dbReference>
<keyword evidence="1" id="KW-0812">Transmembrane</keyword>
<keyword evidence="1" id="KW-1133">Transmembrane helix</keyword>
<name>A0A150HI67_9MICO</name>
<organism evidence="2 3">
    <name type="scientific">Microbacterium laevaniformans</name>
    <dbReference type="NCBI Taxonomy" id="36807"/>
    <lineage>
        <taxon>Bacteria</taxon>
        <taxon>Bacillati</taxon>
        <taxon>Actinomycetota</taxon>
        <taxon>Actinomycetes</taxon>
        <taxon>Micrococcales</taxon>
        <taxon>Microbacteriaceae</taxon>
        <taxon>Microbacterium</taxon>
    </lineage>
</organism>
<evidence type="ECO:0008006" key="4">
    <source>
        <dbReference type="Google" id="ProtNLM"/>
    </source>
</evidence>
<dbReference type="GO" id="GO:0005975">
    <property type="term" value="P:carbohydrate metabolic process"/>
    <property type="evidence" value="ECO:0007669"/>
    <property type="project" value="UniProtKB-ARBA"/>
</dbReference>
<comment type="caution">
    <text evidence="2">The sequence shown here is derived from an EMBL/GenBank/DDBJ whole genome shotgun (WGS) entry which is preliminary data.</text>
</comment>
<evidence type="ECO:0000256" key="1">
    <source>
        <dbReference type="SAM" id="Phobius"/>
    </source>
</evidence>
<reference evidence="2 3" key="1">
    <citation type="submission" date="2016-01" db="EMBL/GenBank/DDBJ databases">
        <title>Draft genome sequences of Microbacterium laevaniformans LCDC 91-0039 and the type strain of Microbacterium hominis LCDC 84-209.</title>
        <authorList>
            <person name="Bernier A.-M."/>
            <person name="Bernard K."/>
        </authorList>
    </citation>
    <scope>NUCLEOTIDE SEQUENCE [LARGE SCALE GENOMIC DNA]</scope>
    <source>
        <strain evidence="2 3">LCDC 91-0039</strain>
    </source>
</reference>
<dbReference type="AlphaFoldDB" id="A0A150HI67"/>
<dbReference type="STRING" id="36807.Mlaev_00070"/>
<dbReference type="RefSeq" id="WP_157556941.1">
    <property type="nucleotide sequence ID" value="NZ_LRAD01000004.1"/>
</dbReference>
<feature type="transmembrane region" description="Helical" evidence="1">
    <location>
        <begin position="12"/>
        <end position="34"/>
    </location>
</feature>
<gene>
    <name evidence="2" type="ORF">Mlaev_00070</name>
</gene>
<dbReference type="PATRIC" id="fig|36807.3.peg.72"/>
<keyword evidence="3" id="KW-1185">Reference proteome</keyword>
<evidence type="ECO:0000313" key="3">
    <source>
        <dbReference type="Proteomes" id="UP000075357"/>
    </source>
</evidence>
<evidence type="ECO:0000313" key="2">
    <source>
        <dbReference type="EMBL" id="KXZ61863.1"/>
    </source>
</evidence>
<proteinExistence type="predicted"/>
<dbReference type="InterPro" id="IPR013783">
    <property type="entry name" value="Ig-like_fold"/>
</dbReference>
<accession>A0A150HI67</accession>
<dbReference type="Gene3D" id="2.60.40.10">
    <property type="entry name" value="Immunoglobulins"/>
    <property type="match status" value="1"/>
</dbReference>